<feature type="transmembrane region" description="Helical" evidence="8">
    <location>
        <begin position="130"/>
        <end position="154"/>
    </location>
</feature>
<dbReference type="GO" id="GO:0055085">
    <property type="term" value="P:transmembrane transport"/>
    <property type="evidence" value="ECO:0007669"/>
    <property type="project" value="InterPro"/>
</dbReference>
<evidence type="ECO:0000256" key="1">
    <source>
        <dbReference type="ARBA" id="ARBA00004651"/>
    </source>
</evidence>
<dbReference type="PANTHER" id="PTHR36838">
    <property type="entry name" value="AUXIN EFFLUX CARRIER FAMILY PROTEIN"/>
    <property type="match status" value="1"/>
</dbReference>
<evidence type="ECO:0000256" key="4">
    <source>
        <dbReference type="ARBA" id="ARBA00022475"/>
    </source>
</evidence>
<dbReference type="Pfam" id="PF03547">
    <property type="entry name" value="Mem_trans"/>
    <property type="match status" value="1"/>
</dbReference>
<comment type="similarity">
    <text evidence="2">Belongs to the auxin efflux carrier (TC 2.A.69) family.</text>
</comment>
<protein>
    <submittedName>
        <fullName evidence="9">Membrane transport protein</fullName>
    </submittedName>
</protein>
<proteinExistence type="inferred from homology"/>
<evidence type="ECO:0000256" key="8">
    <source>
        <dbReference type="SAM" id="Phobius"/>
    </source>
</evidence>
<evidence type="ECO:0000256" key="6">
    <source>
        <dbReference type="ARBA" id="ARBA00022989"/>
    </source>
</evidence>
<dbReference type="AlphaFoldDB" id="A0A1M6BIC5"/>
<evidence type="ECO:0000313" key="9">
    <source>
        <dbReference type="EMBL" id="SHI48469.1"/>
    </source>
</evidence>
<gene>
    <name evidence="9" type="ORF">VA7868_03812</name>
</gene>
<dbReference type="Proteomes" id="UP000184608">
    <property type="component" value="Unassembled WGS sequence"/>
</dbReference>
<feature type="transmembrane region" description="Helical" evidence="8">
    <location>
        <begin position="260"/>
        <end position="281"/>
    </location>
</feature>
<dbReference type="GO" id="GO:0005886">
    <property type="term" value="C:plasma membrane"/>
    <property type="evidence" value="ECO:0007669"/>
    <property type="project" value="UniProtKB-SubCell"/>
</dbReference>
<dbReference type="OrthoDB" id="9786439at2"/>
<reference evidence="9 10" key="1">
    <citation type="submission" date="2016-11" db="EMBL/GenBank/DDBJ databases">
        <authorList>
            <person name="Jaros S."/>
            <person name="Januszkiewicz K."/>
            <person name="Wedrychowicz H."/>
        </authorList>
    </citation>
    <scope>NUCLEOTIDE SEQUENCE [LARGE SCALE GENOMIC DNA]</scope>
    <source>
        <strain evidence="9 10">CECT 7868</strain>
    </source>
</reference>
<organism evidence="9 10">
    <name type="scientific">Vibrio aerogenes CECT 7868</name>
    <dbReference type="NCBI Taxonomy" id="1216006"/>
    <lineage>
        <taxon>Bacteria</taxon>
        <taxon>Pseudomonadati</taxon>
        <taxon>Pseudomonadota</taxon>
        <taxon>Gammaproteobacteria</taxon>
        <taxon>Vibrionales</taxon>
        <taxon>Vibrionaceae</taxon>
        <taxon>Vibrio</taxon>
    </lineage>
</organism>
<dbReference type="InterPro" id="IPR004776">
    <property type="entry name" value="Mem_transp_PIN-like"/>
</dbReference>
<feature type="transmembrane region" description="Helical" evidence="8">
    <location>
        <begin position="233"/>
        <end position="254"/>
    </location>
</feature>
<keyword evidence="10" id="KW-1185">Reference proteome</keyword>
<accession>A0A1M6BIC5</accession>
<feature type="transmembrane region" description="Helical" evidence="8">
    <location>
        <begin position="12"/>
        <end position="29"/>
    </location>
</feature>
<evidence type="ECO:0000256" key="5">
    <source>
        <dbReference type="ARBA" id="ARBA00022692"/>
    </source>
</evidence>
<sequence length="319" mass="34348">MDLLLEQFKFSLSVTGPICLMLFLGVYFRKTSLIDDHFIEVASRLVFKVTLPVLLFLNVLQSDFSAIADSASFVLFGLFSNFIFFLLTTVVIKQWSKNSADQSVIIQGGFRGNAMIVALAYVANAYGNQAIATAALYCAGLVLLFNVEAVYTLIPKNQNNRENALGVIVKTLTKNPLIIAILLGLTFSLLNIPVPEIADKAGHYFANMTLPLALICGGGALDLRQLHRDKSSAWIATLFKLALCPLLITAAALLCGFRGIELGIIFLTSSAPTASASYVMARVMGGNAVLAANIIVLTTFLSLLTTTIGIFALSILNLI</sequence>
<name>A0A1M6BIC5_9VIBR</name>
<keyword evidence="3" id="KW-0813">Transport</keyword>
<keyword evidence="4" id="KW-1003">Cell membrane</keyword>
<keyword evidence="7 8" id="KW-0472">Membrane</keyword>
<dbReference type="EMBL" id="FQXZ01000041">
    <property type="protein sequence ID" value="SHI48469.1"/>
    <property type="molecule type" value="Genomic_DNA"/>
</dbReference>
<dbReference type="Gene3D" id="1.20.1530.20">
    <property type="match status" value="1"/>
</dbReference>
<dbReference type="InterPro" id="IPR038770">
    <property type="entry name" value="Na+/solute_symporter_sf"/>
</dbReference>
<feature type="transmembrane region" description="Helical" evidence="8">
    <location>
        <begin position="288"/>
        <end position="316"/>
    </location>
</feature>
<feature type="transmembrane region" description="Helical" evidence="8">
    <location>
        <begin position="72"/>
        <end position="92"/>
    </location>
</feature>
<dbReference type="RefSeq" id="WP_073605425.1">
    <property type="nucleotide sequence ID" value="NZ_FQXZ01000041.1"/>
</dbReference>
<evidence type="ECO:0000313" key="10">
    <source>
        <dbReference type="Proteomes" id="UP000184608"/>
    </source>
</evidence>
<dbReference type="STRING" id="1216006.VA7868_03812"/>
<evidence type="ECO:0000256" key="3">
    <source>
        <dbReference type="ARBA" id="ARBA00022448"/>
    </source>
</evidence>
<feature type="transmembrane region" description="Helical" evidence="8">
    <location>
        <begin position="104"/>
        <end position="124"/>
    </location>
</feature>
<keyword evidence="5 8" id="KW-0812">Transmembrane</keyword>
<keyword evidence="6 8" id="KW-1133">Transmembrane helix</keyword>
<comment type="subcellular location">
    <subcellularLocation>
        <location evidence="1">Cell membrane</location>
        <topology evidence="1">Multi-pass membrane protein</topology>
    </subcellularLocation>
</comment>
<evidence type="ECO:0000256" key="7">
    <source>
        <dbReference type="ARBA" id="ARBA00023136"/>
    </source>
</evidence>
<feature type="transmembrane region" description="Helical" evidence="8">
    <location>
        <begin position="41"/>
        <end position="60"/>
    </location>
</feature>
<dbReference type="PANTHER" id="PTHR36838:SF4">
    <property type="entry name" value="AUXIN EFFLUX CARRIER FAMILY PROTEIN"/>
    <property type="match status" value="1"/>
</dbReference>
<feature type="transmembrane region" description="Helical" evidence="8">
    <location>
        <begin position="175"/>
        <end position="192"/>
    </location>
</feature>
<evidence type="ECO:0000256" key="2">
    <source>
        <dbReference type="ARBA" id="ARBA00010145"/>
    </source>
</evidence>